<dbReference type="CDD" id="cd00038">
    <property type="entry name" value="CAP_ED"/>
    <property type="match status" value="1"/>
</dbReference>
<dbReference type="InterPro" id="IPR000595">
    <property type="entry name" value="cNMP-bd_dom"/>
</dbReference>
<accession>A0A561PB64</accession>
<dbReference type="Pfam" id="PF00027">
    <property type="entry name" value="cNMP_binding"/>
    <property type="match status" value="1"/>
</dbReference>
<evidence type="ECO:0000259" key="4">
    <source>
        <dbReference type="PROSITE" id="PS50042"/>
    </source>
</evidence>
<dbReference type="RefSeq" id="WP_186452595.1">
    <property type="nucleotide sequence ID" value="NZ_VIWO01000009.1"/>
</dbReference>
<dbReference type="AlphaFoldDB" id="A0A561PB64"/>
<dbReference type="InterPro" id="IPR036390">
    <property type="entry name" value="WH_DNA-bd_sf"/>
</dbReference>
<feature type="domain" description="HTH crp-type" evidence="5">
    <location>
        <begin position="150"/>
        <end position="215"/>
    </location>
</feature>
<feature type="domain" description="Cyclic nucleotide-binding" evidence="4">
    <location>
        <begin position="14"/>
        <end position="136"/>
    </location>
</feature>
<dbReference type="InterPro" id="IPR018490">
    <property type="entry name" value="cNMP-bd_dom_sf"/>
</dbReference>
<organism evidence="6 7">
    <name type="scientific">Chitinophaga polysaccharea</name>
    <dbReference type="NCBI Taxonomy" id="1293035"/>
    <lineage>
        <taxon>Bacteria</taxon>
        <taxon>Pseudomonadati</taxon>
        <taxon>Bacteroidota</taxon>
        <taxon>Chitinophagia</taxon>
        <taxon>Chitinophagales</taxon>
        <taxon>Chitinophagaceae</taxon>
        <taxon>Chitinophaga</taxon>
    </lineage>
</organism>
<dbReference type="InterPro" id="IPR012318">
    <property type="entry name" value="HTH_CRP"/>
</dbReference>
<comment type="caution">
    <text evidence="6">The sequence shown here is derived from an EMBL/GenBank/DDBJ whole genome shotgun (WGS) entry which is preliminary data.</text>
</comment>
<dbReference type="GO" id="GO:0003700">
    <property type="term" value="F:DNA-binding transcription factor activity"/>
    <property type="evidence" value="ECO:0007669"/>
    <property type="project" value="TreeGrafter"/>
</dbReference>
<protein>
    <submittedName>
        <fullName evidence="6">CRP/FNR family transcriptional regulator</fullName>
    </submittedName>
</protein>
<dbReference type="InterPro" id="IPR036388">
    <property type="entry name" value="WH-like_DNA-bd_sf"/>
</dbReference>
<evidence type="ECO:0000256" key="1">
    <source>
        <dbReference type="ARBA" id="ARBA00023015"/>
    </source>
</evidence>
<proteinExistence type="predicted"/>
<dbReference type="PANTHER" id="PTHR24567:SF26">
    <property type="entry name" value="REGULATORY PROTEIN YEIL"/>
    <property type="match status" value="1"/>
</dbReference>
<dbReference type="Pfam" id="PF13545">
    <property type="entry name" value="HTH_Crp_2"/>
    <property type="match status" value="1"/>
</dbReference>
<keyword evidence="2" id="KW-0238">DNA-binding</keyword>
<evidence type="ECO:0000256" key="2">
    <source>
        <dbReference type="ARBA" id="ARBA00023125"/>
    </source>
</evidence>
<evidence type="ECO:0000313" key="6">
    <source>
        <dbReference type="EMBL" id="TWF35367.1"/>
    </source>
</evidence>
<evidence type="ECO:0000313" key="7">
    <source>
        <dbReference type="Proteomes" id="UP000320811"/>
    </source>
</evidence>
<dbReference type="GO" id="GO:0003677">
    <property type="term" value="F:DNA binding"/>
    <property type="evidence" value="ECO:0007669"/>
    <property type="project" value="UniProtKB-KW"/>
</dbReference>
<dbReference type="Gene3D" id="1.10.10.10">
    <property type="entry name" value="Winged helix-like DNA-binding domain superfamily/Winged helix DNA-binding domain"/>
    <property type="match status" value="1"/>
</dbReference>
<dbReference type="PROSITE" id="PS50042">
    <property type="entry name" value="CNMP_BINDING_3"/>
    <property type="match status" value="1"/>
</dbReference>
<keyword evidence="3" id="KW-0804">Transcription</keyword>
<dbReference type="SUPFAM" id="SSF46785">
    <property type="entry name" value="Winged helix' DNA-binding domain"/>
    <property type="match status" value="1"/>
</dbReference>
<dbReference type="CDD" id="cd00092">
    <property type="entry name" value="HTH_CRP"/>
    <property type="match status" value="1"/>
</dbReference>
<dbReference type="EMBL" id="VIWO01000009">
    <property type="protein sequence ID" value="TWF35367.1"/>
    <property type="molecule type" value="Genomic_DNA"/>
</dbReference>
<dbReference type="InterPro" id="IPR014710">
    <property type="entry name" value="RmlC-like_jellyroll"/>
</dbReference>
<evidence type="ECO:0000256" key="3">
    <source>
        <dbReference type="ARBA" id="ARBA00023163"/>
    </source>
</evidence>
<gene>
    <name evidence="6" type="ORF">FHW36_109157</name>
</gene>
<dbReference type="PROSITE" id="PS51063">
    <property type="entry name" value="HTH_CRP_2"/>
    <property type="match status" value="1"/>
</dbReference>
<keyword evidence="1" id="KW-0805">Transcription regulation</keyword>
<dbReference type="GO" id="GO:0005829">
    <property type="term" value="C:cytosol"/>
    <property type="evidence" value="ECO:0007669"/>
    <property type="project" value="TreeGrafter"/>
</dbReference>
<reference evidence="6 7" key="1">
    <citation type="submission" date="2019-06" db="EMBL/GenBank/DDBJ databases">
        <title>Sorghum-associated microbial communities from plants grown in Nebraska, USA.</title>
        <authorList>
            <person name="Schachtman D."/>
        </authorList>
    </citation>
    <scope>NUCLEOTIDE SEQUENCE [LARGE SCALE GENOMIC DNA]</scope>
    <source>
        <strain evidence="6 7">1209</strain>
    </source>
</reference>
<dbReference type="SMART" id="SM00419">
    <property type="entry name" value="HTH_CRP"/>
    <property type="match status" value="1"/>
</dbReference>
<dbReference type="SUPFAM" id="SSF51206">
    <property type="entry name" value="cAMP-binding domain-like"/>
    <property type="match status" value="1"/>
</dbReference>
<sequence>MNQKADILNYLTRHFPTLDSHLQEHLSAVGLLKEVAAGTVLMKQGQYIKYTMLVLEGRIKLYREGEDAGEFFMYYLEPGDACAISMVCIASGKSSEVMAKAIEDAVVLMIPVQHMEALMKDYKSWYQFVIESYRRRFEELLMVLDSTVFKSMDERLLNYIREQSRQLQTRELKLTHQEIATDLNSSREVISRLLKKMEQKGMVKLYRNYIAVLTV</sequence>
<evidence type="ECO:0000259" key="5">
    <source>
        <dbReference type="PROSITE" id="PS51063"/>
    </source>
</evidence>
<dbReference type="InterPro" id="IPR050397">
    <property type="entry name" value="Env_Response_Regulators"/>
</dbReference>
<dbReference type="Proteomes" id="UP000320811">
    <property type="component" value="Unassembled WGS sequence"/>
</dbReference>
<keyword evidence="7" id="KW-1185">Reference proteome</keyword>
<name>A0A561PB64_9BACT</name>
<dbReference type="PRINTS" id="PR00034">
    <property type="entry name" value="HTHCRP"/>
</dbReference>
<dbReference type="Gene3D" id="2.60.120.10">
    <property type="entry name" value="Jelly Rolls"/>
    <property type="match status" value="1"/>
</dbReference>
<dbReference type="PANTHER" id="PTHR24567">
    <property type="entry name" value="CRP FAMILY TRANSCRIPTIONAL REGULATORY PROTEIN"/>
    <property type="match status" value="1"/>
</dbReference>